<dbReference type="OrthoDB" id="9776275at2"/>
<dbReference type="Proteomes" id="UP000675920">
    <property type="component" value="Unplaced"/>
</dbReference>
<feature type="chain" id="PRO_5034973405" evidence="1">
    <location>
        <begin position="29"/>
        <end position="382"/>
    </location>
</feature>
<proteinExistence type="predicted"/>
<protein>
    <submittedName>
        <fullName evidence="3">Lipid A deacylase LpxR family protein</fullName>
    </submittedName>
</protein>
<dbReference type="InterPro" id="IPR018707">
    <property type="entry name" value="LpxR"/>
</dbReference>
<dbReference type="AlphaFoldDB" id="A0A8B6X5I5"/>
<name>A0A8B6X5I5_9BURK</name>
<dbReference type="RefSeq" id="WP_028312292.1">
    <property type="nucleotide sequence ID" value="NZ_AXWS01000018.1"/>
</dbReference>
<dbReference type="Gene3D" id="2.40.128.140">
    <property type="entry name" value="Outer membrane protein"/>
    <property type="match status" value="1"/>
</dbReference>
<accession>A0A8B6X5I5</accession>
<evidence type="ECO:0000313" key="3">
    <source>
        <dbReference type="RefSeq" id="WP_028312292.1"/>
    </source>
</evidence>
<reference evidence="3" key="1">
    <citation type="submission" date="2025-08" db="UniProtKB">
        <authorList>
            <consortium name="RefSeq"/>
        </authorList>
    </citation>
    <scope>IDENTIFICATION</scope>
</reference>
<evidence type="ECO:0000313" key="2">
    <source>
        <dbReference type="Proteomes" id="UP000675920"/>
    </source>
</evidence>
<keyword evidence="2" id="KW-1185">Reference proteome</keyword>
<dbReference type="InterPro" id="IPR037107">
    <property type="entry name" value="Put_OMP_sf"/>
</dbReference>
<evidence type="ECO:0000256" key="1">
    <source>
        <dbReference type="SAM" id="SignalP"/>
    </source>
</evidence>
<organism evidence="2 3">
    <name type="scientific">Derxia gummosa DSM 723</name>
    <dbReference type="NCBI Taxonomy" id="1121388"/>
    <lineage>
        <taxon>Bacteria</taxon>
        <taxon>Pseudomonadati</taxon>
        <taxon>Pseudomonadota</taxon>
        <taxon>Betaproteobacteria</taxon>
        <taxon>Burkholderiales</taxon>
        <taxon>Alcaligenaceae</taxon>
        <taxon>Derxia</taxon>
    </lineage>
</organism>
<sequence length="382" mass="39784">MSVRVLRSIFVASLAASAGLAVAPSALAGSDGGTTGAMSGAVPGVLAIAAEPGAMPDAGAAMAAGDAVDGVSGWRFQVDNDRFILPARNDGGYTGGWRFDHGFARDDTPSWLEPLRLAAGSLLGGPATLNASAGQLAYTPRDATLAAPQPDERPWAAFLYGALSAHRLSDGLWRSVELKLGVLGPAALGRQAQTVVHKLTNSDTPAGWGHQLRARTAVQVEALASWRALEAGPVGIDIDGGLVAGTLRNYAQAGVGLVLGARAPRLPALSPNVHDRVVFDAAALRALGDDGWHGLTAFAHWGAQRYATNSFITGATYGERPDVDFRRDVTTLSAGLHWAFARDWSLSYVATRRSADYVSRNPGVGEDSERWGGVVLTHVCGC</sequence>
<feature type="signal peptide" evidence="1">
    <location>
        <begin position="1"/>
        <end position="28"/>
    </location>
</feature>
<dbReference type="Pfam" id="PF09982">
    <property type="entry name" value="LpxR"/>
    <property type="match status" value="1"/>
</dbReference>
<keyword evidence="1" id="KW-0732">Signal</keyword>